<feature type="region of interest" description="Disordered" evidence="3">
    <location>
        <begin position="199"/>
        <end position="262"/>
    </location>
</feature>
<accession>A0A8J8P2M5</accession>
<evidence type="ECO:0000256" key="1">
    <source>
        <dbReference type="ARBA" id="ARBA00006180"/>
    </source>
</evidence>
<feature type="region of interest" description="Disordered" evidence="3">
    <location>
        <begin position="926"/>
        <end position="965"/>
    </location>
</feature>
<dbReference type="PANTHER" id="PTHR12634:SF8">
    <property type="entry name" value="FIERY MOUNTAIN, ISOFORM D"/>
    <property type="match status" value="1"/>
</dbReference>
<dbReference type="EMBL" id="RRYP01001553">
    <property type="protein sequence ID" value="TNV85783.1"/>
    <property type="molecule type" value="Genomic_DNA"/>
</dbReference>
<keyword evidence="2" id="KW-0131">Cell cycle</keyword>
<dbReference type="PANTHER" id="PTHR12634">
    <property type="entry name" value="SIT4 YEAST -ASSOCIATING PROTEIN-RELATED"/>
    <property type="match status" value="1"/>
</dbReference>
<evidence type="ECO:0000313" key="4">
    <source>
        <dbReference type="EMBL" id="TNV85783.1"/>
    </source>
</evidence>
<keyword evidence="5" id="KW-1185">Reference proteome</keyword>
<dbReference type="GO" id="GO:0019903">
    <property type="term" value="F:protein phosphatase binding"/>
    <property type="evidence" value="ECO:0007669"/>
    <property type="project" value="InterPro"/>
</dbReference>
<dbReference type="OrthoDB" id="313574at2759"/>
<dbReference type="Proteomes" id="UP000785679">
    <property type="component" value="Unassembled WGS sequence"/>
</dbReference>
<organism evidence="4 5">
    <name type="scientific">Halteria grandinella</name>
    <dbReference type="NCBI Taxonomy" id="5974"/>
    <lineage>
        <taxon>Eukaryota</taxon>
        <taxon>Sar</taxon>
        <taxon>Alveolata</taxon>
        <taxon>Ciliophora</taxon>
        <taxon>Intramacronucleata</taxon>
        <taxon>Spirotrichea</taxon>
        <taxon>Stichotrichia</taxon>
        <taxon>Sporadotrichida</taxon>
        <taxon>Halteriidae</taxon>
        <taxon>Halteria</taxon>
    </lineage>
</organism>
<dbReference type="InterPro" id="IPR007587">
    <property type="entry name" value="SAPS"/>
</dbReference>
<comment type="caution">
    <text evidence="4">The sequence shown here is derived from an EMBL/GenBank/DDBJ whole genome shotgun (WGS) entry which is preliminary data.</text>
</comment>
<feature type="compositionally biased region" description="Acidic residues" evidence="3">
    <location>
        <begin position="888"/>
        <end position="898"/>
    </location>
</feature>
<evidence type="ECO:0000313" key="5">
    <source>
        <dbReference type="Proteomes" id="UP000785679"/>
    </source>
</evidence>
<reference evidence="4" key="1">
    <citation type="submission" date="2019-06" db="EMBL/GenBank/DDBJ databases">
        <authorList>
            <person name="Zheng W."/>
        </authorList>
    </citation>
    <scope>NUCLEOTIDE SEQUENCE</scope>
    <source>
        <strain evidence="4">QDHG01</strain>
    </source>
</reference>
<dbReference type="GO" id="GO:0019888">
    <property type="term" value="F:protein phosphatase regulator activity"/>
    <property type="evidence" value="ECO:0007669"/>
    <property type="project" value="TreeGrafter"/>
</dbReference>
<feature type="compositionally biased region" description="Acidic residues" evidence="3">
    <location>
        <begin position="217"/>
        <end position="234"/>
    </location>
</feature>
<evidence type="ECO:0000256" key="3">
    <source>
        <dbReference type="SAM" id="MobiDB-lite"/>
    </source>
</evidence>
<dbReference type="Pfam" id="PF04499">
    <property type="entry name" value="SAPS"/>
    <property type="match status" value="1"/>
</dbReference>
<protein>
    <submittedName>
        <fullName evidence="4">Uncharacterized protein</fullName>
    </submittedName>
</protein>
<dbReference type="AlphaFoldDB" id="A0A8J8P2M5"/>
<feature type="region of interest" description="Disordered" evidence="3">
    <location>
        <begin position="538"/>
        <end position="563"/>
    </location>
</feature>
<sequence length="1018" mass="114598">MFRGFFGQFWDNMKMGGSGGGATAQNSLESQIERGDDIALETILEDAEILNECKWGNQKIIKYFTHEKLAQMIEMMTEMPPDGCSHNRGHKHPFTVAEIFGCEVSQINDLFFTKPPERVTAKSATPKLGEQEPTSGTSAIKKMMADDSNSDEDNDGSRSSDEEETKNGQADQAEGAGTEVPGGGKKVRKSLKNSLVAHGYDEEGGGLAQEMPTVYQDSDEDDDGEVQVEVEDDSNPTLMATIKHGRGTASNGSSDDDRSPLMQEDDAQGFYQEDGVARFQDANEDPSPSEILVVKSESLEDQFVPRSLHYEIDDTLETHEGESTDPHTHDQQADEEILEKVHQTAFTIEEMPANSEQDKYYLFEKLLSFLNAQGPLNPVLAGYFSKLMGILISNKPAEVFRYIYSNPTILDKMIDHLESKSVSDVLQKLLNITESIGEEEADQVFTGDKVDGIRQSYIFKIVQKIVDQDQTDIEVFLNGIQLITDLIFIKPVFKEICSTRCLELYKQSLNESQNEASKQYIYQLLQLLVKKHTDPAIKNRWKSNDSEEEDEDKAAATGPGTNGPQAENMAELLEFFSDIVSNAISKELKTPDEDAQLEDSHSFQYGISNRPFGGFRTQIVEFLSDLYLAHHAEIHKGFADGDIYNKLLFFFEYHPYHNILHQKVCDIFILGLDKNLDAIVNYFLYETSLIRRILDTSREHSGSSTNGGFYTFNSNNGGRVAKGFLVFIRKIANKLVEMQKANEEIASFLDSIPEWGEYYENELKKVNEIESRPLGQDPRQRKKSVHDPNEDDEDEDELKHSDSYERSGRVDPDEEILGDVNMMDDNVNDPDHDQRTGDAGEQARDRNLYRSNHTKPEEDDENSQAERLQKQEDLLEKLLCKGETLDKEDNDDGDDEVGDLYPASFSQHGRKREAIYVKPRGLSFEDLAATPISDQKSANETMPARRKESSPVKLQSSPPSKSGKLELAPILPALKPIHTTTIATTQHLEKPEFFSNQFWSPIPLVDESALVDLLADYE</sequence>
<gene>
    <name evidence="4" type="ORF">FGO68_gene4213</name>
</gene>
<feature type="region of interest" description="Disordered" evidence="3">
    <location>
        <begin position="120"/>
        <end position="139"/>
    </location>
</feature>
<feature type="region of interest" description="Disordered" evidence="3">
    <location>
        <begin position="144"/>
        <end position="187"/>
    </location>
</feature>
<dbReference type="SUPFAM" id="SSF48371">
    <property type="entry name" value="ARM repeat"/>
    <property type="match status" value="1"/>
</dbReference>
<proteinExistence type="inferred from homology"/>
<name>A0A8J8P2M5_HALGN</name>
<feature type="compositionally biased region" description="Basic and acidic residues" evidence="3">
    <location>
        <begin position="829"/>
        <end position="848"/>
    </location>
</feature>
<dbReference type="InterPro" id="IPR016024">
    <property type="entry name" value="ARM-type_fold"/>
</dbReference>
<comment type="similarity">
    <text evidence="1">Belongs to the SAPS family.</text>
</comment>
<feature type="compositionally biased region" description="Basic and acidic residues" evidence="3">
    <location>
        <begin position="867"/>
        <end position="887"/>
    </location>
</feature>
<feature type="compositionally biased region" description="Basic and acidic residues" evidence="3">
    <location>
        <begin position="797"/>
        <end position="811"/>
    </location>
</feature>
<evidence type="ECO:0000256" key="2">
    <source>
        <dbReference type="ARBA" id="ARBA00023306"/>
    </source>
</evidence>
<feature type="region of interest" description="Disordered" evidence="3">
    <location>
        <begin position="769"/>
        <end position="912"/>
    </location>
</feature>